<reference evidence="1" key="1">
    <citation type="journal article" date="2014" name="Front. Microbiol.">
        <title>High frequency of phylogenetically diverse reductive dehalogenase-homologous genes in deep subseafloor sedimentary metagenomes.</title>
        <authorList>
            <person name="Kawai M."/>
            <person name="Futagami T."/>
            <person name="Toyoda A."/>
            <person name="Takaki Y."/>
            <person name="Nishi S."/>
            <person name="Hori S."/>
            <person name="Arai W."/>
            <person name="Tsubouchi T."/>
            <person name="Morono Y."/>
            <person name="Uchiyama I."/>
            <person name="Ito T."/>
            <person name="Fujiyama A."/>
            <person name="Inagaki F."/>
            <person name="Takami H."/>
        </authorList>
    </citation>
    <scope>NUCLEOTIDE SEQUENCE</scope>
    <source>
        <strain evidence="1">Expedition CK06-06</strain>
    </source>
</reference>
<sequence length="37" mass="4288">RLLAHHKIKKLAVIASMRKILLIAHAMYRDKTEYIAA</sequence>
<name>X1J9Z6_9ZZZZ</name>
<protein>
    <recommendedName>
        <fullName evidence="2">IS110 family transposase</fullName>
    </recommendedName>
</protein>
<organism evidence="1">
    <name type="scientific">marine sediment metagenome</name>
    <dbReference type="NCBI Taxonomy" id="412755"/>
    <lineage>
        <taxon>unclassified sequences</taxon>
        <taxon>metagenomes</taxon>
        <taxon>ecological metagenomes</taxon>
    </lineage>
</organism>
<evidence type="ECO:0008006" key="2">
    <source>
        <dbReference type="Google" id="ProtNLM"/>
    </source>
</evidence>
<dbReference type="EMBL" id="BARU01030729">
    <property type="protein sequence ID" value="GAH66573.1"/>
    <property type="molecule type" value="Genomic_DNA"/>
</dbReference>
<evidence type="ECO:0000313" key="1">
    <source>
        <dbReference type="EMBL" id="GAH66573.1"/>
    </source>
</evidence>
<proteinExistence type="predicted"/>
<comment type="caution">
    <text evidence="1">The sequence shown here is derived from an EMBL/GenBank/DDBJ whole genome shotgun (WGS) entry which is preliminary data.</text>
</comment>
<gene>
    <name evidence="1" type="ORF">S03H2_48710</name>
</gene>
<dbReference type="AlphaFoldDB" id="X1J9Z6"/>
<feature type="non-terminal residue" evidence="1">
    <location>
        <position position="1"/>
    </location>
</feature>
<accession>X1J9Z6</accession>